<keyword evidence="2" id="KW-1185">Reference proteome</keyword>
<reference evidence="1 2" key="1">
    <citation type="submission" date="2015-07" db="EMBL/GenBank/DDBJ databases">
        <authorList>
            <person name="Ntshalintshall L."/>
            <person name="Reedoy K."/>
            <person name="Ramruthan J."/>
            <person name="Borthwick M."/>
            <person name="Moodley O.R."/>
            <person name="Larsen M.H."/>
            <person name="Russell D.H."/>
            <person name="Bowman C.A."/>
            <person name="Pope W.A."/>
            <person name="Mavrich T.H."/>
            <person name="Guerrero C.N."/>
            <person name="Jacobs-Sera D.A."/>
            <person name="Hendrix R.W."/>
            <person name="Hatfull G.F."/>
        </authorList>
    </citation>
    <scope>NUCLEOTIDE SEQUENCE [LARGE SCALE GENOMIC DNA]</scope>
</reference>
<name>A0A0K2FNJ8_9CAUD</name>
<organism evidence="1 2">
    <name type="scientific">Mycobacterium phage Lolly9</name>
    <dbReference type="NCBI Taxonomy" id="1698711"/>
    <lineage>
        <taxon>Viruses</taxon>
        <taxon>Duplodnaviria</taxon>
        <taxon>Heunggongvirae</taxon>
        <taxon>Uroviricota</taxon>
        <taxon>Caudoviricetes</taxon>
        <taxon>Vilmaviridae</taxon>
        <taxon>Lclasvirinae</taxon>
        <taxon>Lumosvirus</taxon>
        <taxon>Lumosvirus lolly9</taxon>
    </lineage>
</organism>
<dbReference type="EMBL" id="KT281791">
    <property type="protein sequence ID" value="ALA48470.1"/>
    <property type="molecule type" value="Genomic_DNA"/>
</dbReference>
<dbReference type="GeneID" id="26629414"/>
<accession>A0A0K2FNJ8</accession>
<protein>
    <submittedName>
        <fullName evidence="1">Uncharacterized protein</fullName>
    </submittedName>
</protein>
<dbReference type="OrthoDB" id="23330at10239"/>
<evidence type="ECO:0000313" key="2">
    <source>
        <dbReference type="Proteomes" id="UP000201083"/>
    </source>
</evidence>
<proteinExistence type="predicted"/>
<dbReference type="KEGG" id="vg:26629414"/>
<evidence type="ECO:0000313" key="1">
    <source>
        <dbReference type="EMBL" id="ALA48470.1"/>
    </source>
</evidence>
<sequence>MSGFEGVKKRTEEQGRIVITLEYDVSKSYWKQYAESRKATITDAVDCLRLNVQDYEAGELSLEELIDGASEISVTATK</sequence>
<dbReference type="Proteomes" id="UP000201083">
    <property type="component" value="Segment"/>
</dbReference>
<gene>
    <name evidence="1" type="primary">53</name>
    <name evidence="1" type="ORF">LOLLY9_53</name>
</gene>
<dbReference type="RefSeq" id="YP_009202439.1">
    <property type="nucleotide sequence ID" value="NC_028843.1"/>
</dbReference>